<keyword evidence="11" id="KW-0282">Flagellum</keyword>
<evidence type="ECO:0000259" key="9">
    <source>
        <dbReference type="Pfam" id="PF07559"/>
    </source>
</evidence>
<comment type="function">
    <text evidence="5">A flexible structure which links the flagellar filament to the drive apparatus in the basal body.</text>
</comment>
<dbReference type="GO" id="GO:0005198">
    <property type="term" value="F:structural molecule activity"/>
    <property type="evidence" value="ECO:0007669"/>
    <property type="project" value="InterPro"/>
</dbReference>
<keyword evidence="11" id="KW-0966">Cell projection</keyword>
<dbReference type="InterPro" id="IPR037058">
    <property type="entry name" value="Falgellar_hook_FlgE_sf"/>
</dbReference>
<dbReference type="PANTHER" id="PTHR30435">
    <property type="entry name" value="FLAGELLAR PROTEIN"/>
    <property type="match status" value="1"/>
</dbReference>
<dbReference type="PANTHER" id="PTHR30435:SF1">
    <property type="entry name" value="FLAGELLAR HOOK PROTEIN FLGE"/>
    <property type="match status" value="1"/>
</dbReference>
<dbReference type="GO" id="GO:0005829">
    <property type="term" value="C:cytosol"/>
    <property type="evidence" value="ECO:0007669"/>
    <property type="project" value="TreeGrafter"/>
</dbReference>
<dbReference type="InterPro" id="IPR002371">
    <property type="entry name" value="FlgK"/>
</dbReference>
<evidence type="ECO:0000313" key="12">
    <source>
        <dbReference type="Proteomes" id="UP000439986"/>
    </source>
</evidence>
<evidence type="ECO:0000256" key="3">
    <source>
        <dbReference type="ARBA" id="ARBA00019015"/>
    </source>
</evidence>
<dbReference type="Pfam" id="PF22692">
    <property type="entry name" value="LlgE_F_G_D1"/>
    <property type="match status" value="1"/>
</dbReference>
<keyword evidence="4 5" id="KW-0975">Bacterial flagellum</keyword>
<dbReference type="PRINTS" id="PR01005">
    <property type="entry name" value="FLGHOOKAP1"/>
</dbReference>
<dbReference type="PROSITE" id="PS00588">
    <property type="entry name" value="FLAGELLA_BB_ROD"/>
    <property type="match status" value="1"/>
</dbReference>
<evidence type="ECO:0000256" key="6">
    <source>
        <dbReference type="SAM" id="MobiDB-lite"/>
    </source>
</evidence>
<reference evidence="11 12" key="1">
    <citation type="submission" date="2019-11" db="EMBL/GenBank/DDBJ databases">
        <title>Novel species isolated from a subtropical stream in China.</title>
        <authorList>
            <person name="Lu H."/>
        </authorList>
    </citation>
    <scope>NUCLEOTIDE SEQUENCE [LARGE SCALE GENOMIC DNA]</scope>
    <source>
        <strain evidence="11 12">FT26W</strain>
    </source>
</reference>
<dbReference type="InterPro" id="IPR020013">
    <property type="entry name" value="Flagellar_FlgE/F/G"/>
</dbReference>
<evidence type="ECO:0000259" key="10">
    <source>
        <dbReference type="Pfam" id="PF22692"/>
    </source>
</evidence>
<dbReference type="Pfam" id="PF07559">
    <property type="entry name" value="FlgE_D2"/>
    <property type="match status" value="1"/>
</dbReference>
<dbReference type="Pfam" id="PF00460">
    <property type="entry name" value="Flg_bb_rod"/>
    <property type="match status" value="1"/>
</dbReference>
<dbReference type="Proteomes" id="UP000439986">
    <property type="component" value="Unassembled WGS sequence"/>
</dbReference>
<dbReference type="RefSeq" id="WP_154356316.1">
    <property type="nucleotide sequence ID" value="NZ_WKJL01000001.1"/>
</dbReference>
<comment type="similarity">
    <text evidence="2 5">Belongs to the flagella basal body rod proteins family.</text>
</comment>
<evidence type="ECO:0000313" key="11">
    <source>
        <dbReference type="EMBL" id="MRW83312.1"/>
    </source>
</evidence>
<gene>
    <name evidence="11" type="ORF">GJ698_04315</name>
</gene>
<keyword evidence="11" id="KW-0969">Cilium</keyword>
<dbReference type="InterPro" id="IPR001444">
    <property type="entry name" value="Flag_bb_rod_N"/>
</dbReference>
<evidence type="ECO:0000256" key="2">
    <source>
        <dbReference type="ARBA" id="ARBA00009677"/>
    </source>
</evidence>
<dbReference type="NCBIfam" id="TIGR03506">
    <property type="entry name" value="FlgEFG_subfam"/>
    <property type="match status" value="1"/>
</dbReference>
<dbReference type="SUPFAM" id="SSF117143">
    <property type="entry name" value="Flagellar hook protein flgE"/>
    <property type="match status" value="1"/>
</dbReference>
<dbReference type="InterPro" id="IPR019776">
    <property type="entry name" value="Flagellar_basal_body_rod_CS"/>
</dbReference>
<keyword evidence="12" id="KW-1185">Reference proteome</keyword>
<evidence type="ECO:0000259" key="8">
    <source>
        <dbReference type="Pfam" id="PF06429"/>
    </source>
</evidence>
<feature type="domain" description="Flagellar basal body rod protein N-terminal" evidence="7">
    <location>
        <begin position="5"/>
        <end position="32"/>
    </location>
</feature>
<dbReference type="EMBL" id="WKJL01000001">
    <property type="protein sequence ID" value="MRW83312.1"/>
    <property type="molecule type" value="Genomic_DNA"/>
</dbReference>
<dbReference type="Pfam" id="PF06429">
    <property type="entry name" value="Flg_bbr_C"/>
    <property type="match status" value="1"/>
</dbReference>
<dbReference type="AlphaFoldDB" id="A0A844D3S9"/>
<dbReference type="GO" id="GO:0009424">
    <property type="term" value="C:bacterial-type flagellum hook"/>
    <property type="evidence" value="ECO:0007669"/>
    <property type="project" value="InterPro"/>
</dbReference>
<comment type="caution">
    <text evidence="11">The sequence shown here is derived from an EMBL/GenBank/DDBJ whole genome shotgun (WGS) entry which is preliminary data.</text>
</comment>
<feature type="region of interest" description="Disordered" evidence="6">
    <location>
        <begin position="448"/>
        <end position="473"/>
    </location>
</feature>
<evidence type="ECO:0000256" key="5">
    <source>
        <dbReference type="RuleBase" id="RU362116"/>
    </source>
</evidence>
<feature type="domain" description="Flagellar hook protein FlgE/F/G-like D1" evidence="10">
    <location>
        <begin position="82"/>
        <end position="123"/>
    </location>
</feature>
<evidence type="ECO:0000259" key="7">
    <source>
        <dbReference type="Pfam" id="PF00460"/>
    </source>
</evidence>
<dbReference type="GO" id="GO:0071978">
    <property type="term" value="P:bacterial-type flagellum-dependent swarming motility"/>
    <property type="evidence" value="ECO:0007669"/>
    <property type="project" value="TreeGrafter"/>
</dbReference>
<sequence length="516" mass="53331">MFQQGLSGLNAASKSLDVIGNNIANASTVGFKSSQAQFADLYANSLNGVSGNNPGIGVSVSKLAQQFTQGNIETSSNPLDVAINGGGFFRLVVNGAVEYSRNGQFHEDASHTLVNAQGAQLTGYLSNSAGVIQLGSPVPLTLDKSDLTPVETTEANFQLNLSSAEKVPATQPFDANDPTSYNKQTVLNVYDSLGTSHIMTTYYVKTDANTWDVYAAADNKEIVSAGVAAAVNSDPAVVQARLDYNNAVKAVPADATAVAAAAGAYAGVAHDAMVAAAQAAGASDDQVAAIDAAYAAIDPGPTGSITGKTPDQINGLLAAAITVPAVKVGTLLFTKNGALDPQAMALMDPPQTLPFQIQLPIFPDTGAQEPMTVATTFDKTTQYGSVTNDLGSTQNGYSAGSWQRYSIDENGVILGQYSNGKSRPMGQIAMANFASVDGLTPLGNNAWAESSTSGPPTIGVPNAGSMGQLRSSAVETSNTDLTAELVNMITAQRVYQANAQTIKTEDSILQTLVNLR</sequence>
<accession>A0A844D3S9</accession>
<evidence type="ECO:0000256" key="1">
    <source>
        <dbReference type="ARBA" id="ARBA00004117"/>
    </source>
</evidence>
<dbReference type="InterPro" id="IPR037925">
    <property type="entry name" value="FlgE/F/G-like"/>
</dbReference>
<dbReference type="Gene3D" id="2.60.98.20">
    <property type="entry name" value="Flagellar hook protein FlgE"/>
    <property type="match status" value="1"/>
</dbReference>
<dbReference type="InterPro" id="IPR053967">
    <property type="entry name" value="LlgE_F_G-like_D1"/>
</dbReference>
<feature type="domain" description="Flagellar hook protein FlgE D2" evidence="9">
    <location>
        <begin position="160"/>
        <end position="230"/>
    </location>
</feature>
<organism evidence="11 12">
    <name type="scientific">Duganella aquatilis</name>
    <dbReference type="NCBI Taxonomy" id="2666082"/>
    <lineage>
        <taxon>Bacteria</taxon>
        <taxon>Pseudomonadati</taxon>
        <taxon>Pseudomonadota</taxon>
        <taxon>Betaproteobacteria</taxon>
        <taxon>Burkholderiales</taxon>
        <taxon>Oxalobacteraceae</taxon>
        <taxon>Telluria group</taxon>
        <taxon>Duganella</taxon>
    </lineage>
</organism>
<feature type="domain" description="Flagellar basal-body/hook protein C-terminal" evidence="8">
    <location>
        <begin position="471"/>
        <end position="515"/>
    </location>
</feature>
<dbReference type="InterPro" id="IPR010930">
    <property type="entry name" value="Flg_bb/hook_C_dom"/>
</dbReference>
<proteinExistence type="inferred from homology"/>
<dbReference type="GO" id="GO:0009425">
    <property type="term" value="C:bacterial-type flagellum basal body"/>
    <property type="evidence" value="ECO:0007669"/>
    <property type="project" value="UniProtKB-SubCell"/>
</dbReference>
<comment type="subcellular location">
    <subcellularLocation>
        <location evidence="1 5">Bacterial flagellum basal body</location>
    </subcellularLocation>
</comment>
<evidence type="ECO:0000256" key="4">
    <source>
        <dbReference type="ARBA" id="ARBA00023143"/>
    </source>
</evidence>
<protein>
    <recommendedName>
        <fullName evidence="3 5">Flagellar hook protein FlgE</fullName>
    </recommendedName>
</protein>
<dbReference type="InterPro" id="IPR011491">
    <property type="entry name" value="FlgE_D2"/>
</dbReference>
<name>A0A844D3S9_9BURK</name>
<dbReference type="GO" id="GO:0044780">
    <property type="term" value="P:bacterial-type flagellum assembly"/>
    <property type="evidence" value="ECO:0007669"/>
    <property type="project" value="InterPro"/>
</dbReference>